<proteinExistence type="inferred from homology"/>
<evidence type="ECO:0000313" key="6">
    <source>
        <dbReference type="Proteomes" id="UP000570595"/>
    </source>
</evidence>
<dbReference type="GO" id="GO:0006352">
    <property type="term" value="P:DNA-templated transcription initiation"/>
    <property type="evidence" value="ECO:0007669"/>
    <property type="project" value="InterPro"/>
</dbReference>
<dbReference type="AlphaFoldDB" id="A0A7J6L5S0"/>
<dbReference type="InterPro" id="IPR038324">
    <property type="entry name" value="Rpb4/RPC9_sf"/>
</dbReference>
<organism evidence="5 6">
    <name type="scientific">Perkinsus olseni</name>
    <name type="common">Perkinsus atlanticus</name>
    <dbReference type="NCBI Taxonomy" id="32597"/>
    <lineage>
        <taxon>Eukaryota</taxon>
        <taxon>Sar</taxon>
        <taxon>Alveolata</taxon>
        <taxon>Perkinsozoa</taxon>
        <taxon>Perkinsea</taxon>
        <taxon>Perkinsida</taxon>
        <taxon>Perkinsidae</taxon>
        <taxon>Perkinsus</taxon>
    </lineage>
</organism>
<dbReference type="SUPFAM" id="SSF47819">
    <property type="entry name" value="HRDC-like"/>
    <property type="match status" value="1"/>
</dbReference>
<reference evidence="5 6" key="1">
    <citation type="submission" date="2020-04" db="EMBL/GenBank/DDBJ databases">
        <title>Perkinsus olseni comparative genomics.</title>
        <authorList>
            <person name="Bogema D.R."/>
        </authorList>
    </citation>
    <scope>NUCLEOTIDE SEQUENCE [LARGE SCALE GENOMIC DNA]</scope>
    <source>
        <strain evidence="5">ATCC PRA-179</strain>
    </source>
</reference>
<dbReference type="PANTHER" id="PTHR21297">
    <property type="entry name" value="DNA-DIRECTED RNA POLYMERASE II"/>
    <property type="match status" value="1"/>
</dbReference>
<evidence type="ECO:0000313" key="5">
    <source>
        <dbReference type="EMBL" id="KAF4654530.1"/>
    </source>
</evidence>
<dbReference type="InterPro" id="IPR010997">
    <property type="entry name" value="HRDC-like_sf"/>
</dbReference>
<dbReference type="OrthoDB" id="2186918at2759"/>
<evidence type="ECO:0000256" key="3">
    <source>
        <dbReference type="ARBA" id="ARBA00025724"/>
    </source>
</evidence>
<evidence type="ECO:0000259" key="4">
    <source>
        <dbReference type="SMART" id="SM00657"/>
    </source>
</evidence>
<dbReference type="InterPro" id="IPR005574">
    <property type="entry name" value="Rpb4/RPC9"/>
</dbReference>
<evidence type="ECO:0000256" key="1">
    <source>
        <dbReference type="ARBA" id="ARBA00004123"/>
    </source>
</evidence>
<comment type="caution">
    <text evidence="5">The sequence shown here is derived from an EMBL/GenBank/DDBJ whole genome shotgun (WGS) entry which is preliminary data.</text>
</comment>
<dbReference type="InterPro" id="IPR045222">
    <property type="entry name" value="Rpb4-like"/>
</dbReference>
<gene>
    <name evidence="5" type="ORF">FOZ61_008194</name>
</gene>
<dbReference type="Proteomes" id="UP000570595">
    <property type="component" value="Unassembled WGS sequence"/>
</dbReference>
<accession>A0A7J6L5S0</accession>
<protein>
    <recommendedName>
        <fullName evidence="4">RNA polymerase Rpb4/RPC9 core domain-containing protein</fullName>
    </recommendedName>
</protein>
<name>A0A7J6L5S0_PEROL</name>
<evidence type="ECO:0000256" key="2">
    <source>
        <dbReference type="ARBA" id="ARBA00023242"/>
    </source>
</evidence>
<comment type="similarity">
    <text evidence="3">Belongs to the eukaryotic RPB4 RNA polymerase subunit family.</text>
</comment>
<dbReference type="InterPro" id="IPR006590">
    <property type="entry name" value="RNA_pol_Rpb4/RPC9_core"/>
</dbReference>
<dbReference type="GO" id="GO:0000166">
    <property type="term" value="F:nucleotide binding"/>
    <property type="evidence" value="ECO:0007669"/>
    <property type="project" value="InterPro"/>
</dbReference>
<dbReference type="Gene3D" id="1.20.1250.40">
    <property type="match status" value="1"/>
</dbReference>
<dbReference type="EMBL" id="JABAHT010000528">
    <property type="protein sequence ID" value="KAF4654530.1"/>
    <property type="molecule type" value="Genomic_DNA"/>
</dbReference>
<dbReference type="Pfam" id="PF03874">
    <property type="entry name" value="RNA_pol_Rpb4"/>
    <property type="match status" value="1"/>
</dbReference>
<comment type="subcellular location">
    <subcellularLocation>
        <location evidence="1">Nucleus</location>
    </subcellularLocation>
</comment>
<sequence>MDSGNSCWLSGKALFIDHKEGVIQFTLSEAQVKSLLRRTQDGLFDVYLVVDGSLRSENRRTVVVIENSGVVPGSRAGDDGDTDSSSCDSSDVASWAEFDPILQARRFSSLKATQVAVTLFGPVAIFHVLGCKWLLRPSDWMEDHQDSAELNFDPVWQKAQCLNICEVEQLLRQPYARLVESGRSSAKTQCLEQSYKHALRFSKITDPEALTELRAALEDWEPPTAAQGGKLHSFEMAQLVSLLPENANVAKSLIPSMSRYSDNDLDQLLADITTYKSFGGGMGLEEDGQDELIYLPGFPISPRKQILEAVNEMGMTSALWFDPVGSTATFQPSDWEIVAKSGLGRVADINFVPLMPMNNQDITVFSTDRFAEKIIANAIRAGINPDRLVLHIPLLAESVDGENGVGYSNAIFDMRGDPQGDGSVANFRFFSQPRAVDKIGLARKNGLRGIALQASYDMSADLYPWDHRSLCYALATNV</sequence>
<keyword evidence="2" id="KW-0539">Nucleus</keyword>
<dbReference type="GO" id="GO:0030880">
    <property type="term" value="C:RNA polymerase complex"/>
    <property type="evidence" value="ECO:0007669"/>
    <property type="project" value="InterPro"/>
</dbReference>
<dbReference type="GO" id="GO:0005634">
    <property type="term" value="C:nucleus"/>
    <property type="evidence" value="ECO:0007669"/>
    <property type="project" value="UniProtKB-SubCell"/>
</dbReference>
<dbReference type="SMART" id="SM00657">
    <property type="entry name" value="RPOL4c"/>
    <property type="match status" value="1"/>
</dbReference>
<feature type="domain" description="RNA polymerase Rpb4/RPC9 core" evidence="4">
    <location>
        <begin position="154"/>
        <end position="279"/>
    </location>
</feature>